<dbReference type="InterPro" id="IPR017804">
    <property type="entry name" value="MeTrfase_EgtD-like"/>
</dbReference>
<sequence>MCVVQVRNKKGVSIMETINYVNTTYHDDIKEDVLSGLTASQKFIPSKYFYDARGSALFEKICCLPEYYPTRTELSILSHAAPSIMHYFTDGDIVELGAGANWKIRILLDIVPKNKLSNIRYIPVDVSEAALEASSEELLRMYPGLDLLGIVADFTRHMEMIPCDREKLFVFFGSTLGNFKEDERALFLKSVAGSMRTGDRLLLGIDMLKPRDILERAYNDSSGITAEFNKNILNVLNRALDADFDLDHFDHRAVFNAEKERMEMYLQANVDVAAEISSLGLTVKLEQGERILTEVCRKFTKGSVDRMAFNAGLNVTKWFSDPKGWFSLVEMERWNEGGEER</sequence>
<protein>
    <recommendedName>
        <fullName evidence="3">Histidine-specific methyltransferase SAM-dependent domain-containing protein</fullName>
    </recommendedName>
</protein>
<dbReference type="NCBIfam" id="TIGR03438">
    <property type="entry name" value="egtD_ergothio"/>
    <property type="match status" value="1"/>
</dbReference>
<keyword evidence="1" id="KW-0489">Methyltransferase</keyword>
<dbReference type="GO" id="GO:0032259">
    <property type="term" value="P:methylation"/>
    <property type="evidence" value="ECO:0007669"/>
    <property type="project" value="UniProtKB-KW"/>
</dbReference>
<gene>
    <name evidence="4" type="ORF">MNBD_NITROSPIRAE03-1835</name>
</gene>
<evidence type="ECO:0000313" key="4">
    <source>
        <dbReference type="EMBL" id="VAX34461.1"/>
    </source>
</evidence>
<dbReference type="Pfam" id="PF10017">
    <property type="entry name" value="Methyltransf_33"/>
    <property type="match status" value="1"/>
</dbReference>
<reference evidence="4" key="1">
    <citation type="submission" date="2018-06" db="EMBL/GenBank/DDBJ databases">
        <authorList>
            <person name="Zhirakovskaya E."/>
        </authorList>
    </citation>
    <scope>NUCLEOTIDE SEQUENCE</scope>
</reference>
<keyword evidence="2" id="KW-0808">Transferase</keyword>
<evidence type="ECO:0000256" key="1">
    <source>
        <dbReference type="ARBA" id="ARBA00022603"/>
    </source>
</evidence>
<dbReference type="InterPro" id="IPR051128">
    <property type="entry name" value="EgtD_Methyltrsf_superfamily"/>
</dbReference>
<dbReference type="Gene3D" id="3.40.50.150">
    <property type="entry name" value="Vaccinia Virus protein VP39"/>
    <property type="match status" value="1"/>
</dbReference>
<dbReference type="InterPro" id="IPR029063">
    <property type="entry name" value="SAM-dependent_MTases_sf"/>
</dbReference>
<proteinExistence type="predicted"/>
<dbReference type="PANTHER" id="PTHR43397">
    <property type="entry name" value="ERGOTHIONEINE BIOSYNTHESIS PROTEIN 1"/>
    <property type="match status" value="1"/>
</dbReference>
<name>A0A3B1D6N0_9ZZZZ</name>
<dbReference type="EMBL" id="UOGI01000325">
    <property type="protein sequence ID" value="VAX34461.1"/>
    <property type="molecule type" value="Genomic_DNA"/>
</dbReference>
<dbReference type="GO" id="GO:0008168">
    <property type="term" value="F:methyltransferase activity"/>
    <property type="evidence" value="ECO:0007669"/>
    <property type="project" value="UniProtKB-KW"/>
</dbReference>
<dbReference type="InterPro" id="IPR019257">
    <property type="entry name" value="MeTrfase_dom"/>
</dbReference>
<dbReference type="PANTHER" id="PTHR43397:SF1">
    <property type="entry name" value="ERGOTHIONEINE BIOSYNTHESIS PROTEIN 1"/>
    <property type="match status" value="1"/>
</dbReference>
<dbReference type="PIRSF" id="PIRSF018005">
    <property type="entry name" value="UCP018005"/>
    <property type="match status" value="1"/>
</dbReference>
<dbReference type="InterPro" id="IPR035094">
    <property type="entry name" value="EgtD"/>
</dbReference>
<dbReference type="AlphaFoldDB" id="A0A3B1D6N0"/>
<evidence type="ECO:0000259" key="3">
    <source>
        <dbReference type="Pfam" id="PF10017"/>
    </source>
</evidence>
<evidence type="ECO:0000256" key="2">
    <source>
        <dbReference type="ARBA" id="ARBA00022679"/>
    </source>
</evidence>
<accession>A0A3B1D6N0</accession>
<feature type="domain" description="Histidine-specific methyltransferase SAM-dependent" evidence="3">
    <location>
        <begin position="30"/>
        <end position="331"/>
    </location>
</feature>
<organism evidence="4">
    <name type="scientific">hydrothermal vent metagenome</name>
    <dbReference type="NCBI Taxonomy" id="652676"/>
    <lineage>
        <taxon>unclassified sequences</taxon>
        <taxon>metagenomes</taxon>
        <taxon>ecological metagenomes</taxon>
    </lineage>
</organism>